<evidence type="ECO:0000259" key="5">
    <source>
        <dbReference type="Pfam" id="PF13193"/>
    </source>
</evidence>
<evidence type="ECO:0000259" key="4">
    <source>
        <dbReference type="Pfam" id="PF00501"/>
    </source>
</evidence>
<dbReference type="Gene3D" id="3.30.300.30">
    <property type="match status" value="1"/>
</dbReference>
<dbReference type="Proteomes" id="UP001519294">
    <property type="component" value="Unassembled WGS sequence"/>
</dbReference>
<feature type="transmembrane region" description="Helical" evidence="3">
    <location>
        <begin position="59"/>
        <end position="84"/>
    </location>
</feature>
<organism evidence="6 7">
    <name type="scientific">Virgibacillus alimentarius</name>
    <dbReference type="NCBI Taxonomy" id="698769"/>
    <lineage>
        <taxon>Bacteria</taxon>
        <taxon>Bacillati</taxon>
        <taxon>Bacillota</taxon>
        <taxon>Bacilli</taxon>
        <taxon>Bacillales</taxon>
        <taxon>Bacillaceae</taxon>
        <taxon>Virgibacillus</taxon>
    </lineage>
</organism>
<dbReference type="EC" id="6.2.1.-" evidence="6"/>
<keyword evidence="3" id="KW-0472">Membrane</keyword>
<dbReference type="Pfam" id="PF13193">
    <property type="entry name" value="AMP-binding_C"/>
    <property type="match status" value="1"/>
</dbReference>
<reference evidence="6 7" key="1">
    <citation type="submission" date="2021-03" db="EMBL/GenBank/DDBJ databases">
        <title>Genomic Encyclopedia of Type Strains, Phase IV (KMG-IV): sequencing the most valuable type-strain genomes for metagenomic binning, comparative biology and taxonomic classification.</title>
        <authorList>
            <person name="Goeker M."/>
        </authorList>
    </citation>
    <scope>NUCLEOTIDE SEQUENCE [LARGE SCALE GENOMIC DNA]</scope>
    <source>
        <strain evidence="6 7">DSM 25790</strain>
    </source>
</reference>
<name>A0ABS4SBY5_9BACI</name>
<evidence type="ECO:0000256" key="2">
    <source>
        <dbReference type="ARBA" id="ARBA00022598"/>
    </source>
</evidence>
<dbReference type="InterPro" id="IPR045851">
    <property type="entry name" value="AMP-bd_C_sf"/>
</dbReference>
<evidence type="ECO:0000256" key="3">
    <source>
        <dbReference type="SAM" id="Phobius"/>
    </source>
</evidence>
<evidence type="ECO:0000256" key="1">
    <source>
        <dbReference type="ARBA" id="ARBA00006432"/>
    </source>
</evidence>
<keyword evidence="2 6" id="KW-0436">Ligase</keyword>
<dbReference type="Pfam" id="PF00501">
    <property type="entry name" value="AMP-binding"/>
    <property type="match status" value="1"/>
</dbReference>
<sequence>MDVGYLVNRVEKHLQTIDPNQLAIKLETEESWTYGELNAWSNKYANSLKRMGVKKGDRVGILLYNNLAYFALYFAIAKLGAIAVRINFRLESEELEYILNDSGCKVLCFDATLSKKMDVIRTSIPVKEYVCLPKNDQPVPDWSKNWEVLRQGDATFAYRSDIDKSDPVMLMYTSGTTGRPKGALWTHENTLWFSSMQALKWGFDSNTVGMTTGPLYHVGALEDIALAALLSGGTVIITKSGNFDIGRVLSVIEHEKVTDCFLFPFMIYEMLNLPEISSFHLDHLQRIYSGGDPITSWAIDQLKELFPHIGLVQVYGLTEGTPIATSLDPEDAESKGYTAGKPMPFTKIKIVDNENKVQGFDTIGEICVKGPAVATEYWQKPEETETTFINGWCHTGDLGYIDQDGYLKISGKKKDMIRSGGENIYPVEVEDVLIRYDGIQDVAVVGIPDPKYIESVCAIIVPKSDIALTEAEILDFIKGKLASYKKPRKIVFMDELPRTASGKVQKFRLRELYR</sequence>
<dbReference type="Gene3D" id="3.40.50.12780">
    <property type="entry name" value="N-terminal domain of ligase-like"/>
    <property type="match status" value="1"/>
</dbReference>
<dbReference type="PANTHER" id="PTHR43201:SF5">
    <property type="entry name" value="MEDIUM-CHAIN ACYL-COA LIGASE ACSF2, MITOCHONDRIAL"/>
    <property type="match status" value="1"/>
</dbReference>
<accession>A0ABS4SBY5</accession>
<dbReference type="EMBL" id="JAGIKX010000047">
    <property type="protein sequence ID" value="MBP2259023.1"/>
    <property type="molecule type" value="Genomic_DNA"/>
</dbReference>
<dbReference type="InterPro" id="IPR020845">
    <property type="entry name" value="AMP-binding_CS"/>
</dbReference>
<dbReference type="RefSeq" id="WP_226371681.1">
    <property type="nucleotide sequence ID" value="NZ_JAGIKX010000047.1"/>
</dbReference>
<evidence type="ECO:0000313" key="7">
    <source>
        <dbReference type="Proteomes" id="UP001519294"/>
    </source>
</evidence>
<dbReference type="PANTHER" id="PTHR43201">
    <property type="entry name" value="ACYL-COA SYNTHETASE"/>
    <property type="match status" value="1"/>
</dbReference>
<keyword evidence="3" id="KW-1133">Transmembrane helix</keyword>
<dbReference type="GO" id="GO:0016874">
    <property type="term" value="F:ligase activity"/>
    <property type="evidence" value="ECO:0007669"/>
    <property type="project" value="UniProtKB-KW"/>
</dbReference>
<dbReference type="SUPFAM" id="SSF56801">
    <property type="entry name" value="Acetyl-CoA synthetase-like"/>
    <property type="match status" value="1"/>
</dbReference>
<feature type="domain" description="AMP-binding enzyme C-terminal" evidence="5">
    <location>
        <begin position="428"/>
        <end position="503"/>
    </location>
</feature>
<feature type="domain" description="AMP-dependent synthetase/ligase" evidence="4">
    <location>
        <begin position="19"/>
        <end position="378"/>
    </location>
</feature>
<dbReference type="InterPro" id="IPR000873">
    <property type="entry name" value="AMP-dep_synth/lig_dom"/>
</dbReference>
<comment type="similarity">
    <text evidence="1">Belongs to the ATP-dependent AMP-binding enzyme family.</text>
</comment>
<evidence type="ECO:0000313" key="6">
    <source>
        <dbReference type="EMBL" id="MBP2259023.1"/>
    </source>
</evidence>
<comment type="caution">
    <text evidence="6">The sequence shown here is derived from an EMBL/GenBank/DDBJ whole genome shotgun (WGS) entry which is preliminary data.</text>
</comment>
<keyword evidence="3" id="KW-0812">Transmembrane</keyword>
<dbReference type="InterPro" id="IPR025110">
    <property type="entry name" value="AMP-bd_C"/>
</dbReference>
<dbReference type="PROSITE" id="PS00455">
    <property type="entry name" value="AMP_BINDING"/>
    <property type="match status" value="1"/>
</dbReference>
<protein>
    <submittedName>
        <fullName evidence="6">Fatty-acyl-CoA synthase</fullName>
        <ecNumber evidence="6">6.2.1.-</ecNumber>
    </submittedName>
</protein>
<dbReference type="InterPro" id="IPR042099">
    <property type="entry name" value="ANL_N_sf"/>
</dbReference>
<keyword evidence="7" id="KW-1185">Reference proteome</keyword>
<proteinExistence type="inferred from homology"/>
<gene>
    <name evidence="6" type="ORF">J2Z81_003011</name>
</gene>